<dbReference type="AlphaFoldDB" id="C4ZBA0"/>
<accession>C4ZBA0</accession>
<name>C4ZBA0_AGARV</name>
<dbReference type="HOGENOM" id="CLU_3251696_0_0_9"/>
<dbReference type="KEGG" id="ere:EUBREC_0384"/>
<dbReference type="PaxDb" id="515619-EUBREC_0384"/>
<dbReference type="EMBL" id="CP001107">
    <property type="protein sequence ID" value="ACR74175.1"/>
    <property type="molecule type" value="Genomic_DNA"/>
</dbReference>
<sequence>MINDIYLLHIIFRAKLEPFKLYHIFEFIKRLPRKTLEALNLL</sequence>
<gene>
    <name evidence="1" type="ordered locus">EUBREC_0384</name>
</gene>
<proteinExistence type="predicted"/>
<organism evidence="1 2">
    <name type="scientific">Agathobacter rectalis (strain ATCC 33656 / DSM 3377 / JCM 17463 / KCTC 5835 / VPI 0990)</name>
    <name type="common">Eubacterium rectale</name>
    <dbReference type="NCBI Taxonomy" id="515619"/>
    <lineage>
        <taxon>Bacteria</taxon>
        <taxon>Bacillati</taxon>
        <taxon>Bacillota</taxon>
        <taxon>Clostridia</taxon>
        <taxon>Lachnospirales</taxon>
        <taxon>Lachnospiraceae</taxon>
        <taxon>Agathobacter</taxon>
    </lineage>
</organism>
<protein>
    <submittedName>
        <fullName evidence="1">Uncharacterized protein</fullName>
    </submittedName>
</protein>
<evidence type="ECO:0000313" key="2">
    <source>
        <dbReference type="Proteomes" id="UP000001477"/>
    </source>
</evidence>
<evidence type="ECO:0000313" key="1">
    <source>
        <dbReference type="EMBL" id="ACR74175.1"/>
    </source>
</evidence>
<dbReference type="Proteomes" id="UP000001477">
    <property type="component" value="Chromosome"/>
</dbReference>
<reference evidence="1 2" key="1">
    <citation type="journal article" date="2009" name="Proc. Natl. Acad. Sci. U.S.A.">
        <title>Characterizing a model human gut microbiota composed of members of its two dominant bacterial phyla.</title>
        <authorList>
            <person name="Mahowald M.A."/>
            <person name="Rey F.E."/>
            <person name="Seedorf H."/>
            <person name="Turnbaugh P.J."/>
            <person name="Fulton R.S."/>
            <person name="Wollam A."/>
            <person name="Shah N."/>
            <person name="Wang C."/>
            <person name="Magrini V."/>
            <person name="Wilson R.K."/>
            <person name="Cantarel B.L."/>
            <person name="Coutinho P.M."/>
            <person name="Henrissat B."/>
            <person name="Crock L.W."/>
            <person name="Russell A."/>
            <person name="Verberkmoes N.C."/>
            <person name="Hettich R.L."/>
            <person name="Gordon J.I."/>
        </authorList>
    </citation>
    <scope>NUCLEOTIDE SEQUENCE [LARGE SCALE GENOMIC DNA]</scope>
    <source>
        <strain evidence="2">ATCC 33656 / DSM 3377 / JCM 17463 / KCTC 5835 / LMG 30912 / VPI 0990</strain>
    </source>
</reference>